<dbReference type="RefSeq" id="WP_123175751.1">
    <property type="nucleotide sequence ID" value="NZ_QWDD01000001.1"/>
</dbReference>
<dbReference type="GO" id="GO:0016042">
    <property type="term" value="P:lipid catabolic process"/>
    <property type="evidence" value="ECO:0007669"/>
    <property type="project" value="InterPro"/>
</dbReference>
<dbReference type="Gene3D" id="3.40.50.1820">
    <property type="entry name" value="alpha/beta hydrolase"/>
    <property type="match status" value="1"/>
</dbReference>
<reference evidence="1 2" key="1">
    <citation type="submission" date="2018-08" db="EMBL/GenBank/DDBJ databases">
        <title>Genome sequence of Methylocystis hirsuta CSC1, a methanotroph able to accumulate PHAs.</title>
        <authorList>
            <person name="Bordel S."/>
            <person name="Rodriguez E."/>
            <person name="Gancedo J."/>
            <person name="Munoz R."/>
        </authorList>
    </citation>
    <scope>NUCLEOTIDE SEQUENCE [LARGE SCALE GENOMIC DNA]</scope>
    <source>
        <strain evidence="1 2">CSC1</strain>
    </source>
</reference>
<dbReference type="OrthoDB" id="582315at2"/>
<name>A0A3M9XQ46_9HYPH</name>
<dbReference type="GO" id="GO:0016787">
    <property type="term" value="F:hydrolase activity"/>
    <property type="evidence" value="ECO:0007669"/>
    <property type="project" value="InterPro"/>
</dbReference>
<evidence type="ECO:0000313" key="1">
    <source>
        <dbReference type="EMBL" id="RNJ49786.1"/>
    </source>
</evidence>
<proteinExistence type="predicted"/>
<accession>A0A3M9XQ46</accession>
<organism evidence="1 2">
    <name type="scientific">Methylocystis hirsuta</name>
    <dbReference type="NCBI Taxonomy" id="369798"/>
    <lineage>
        <taxon>Bacteria</taxon>
        <taxon>Pseudomonadati</taxon>
        <taxon>Pseudomonadota</taxon>
        <taxon>Alphaproteobacteria</taxon>
        <taxon>Hyphomicrobiales</taxon>
        <taxon>Methylocystaceae</taxon>
        <taxon>Methylocystis</taxon>
    </lineage>
</organism>
<evidence type="ECO:0000313" key="2">
    <source>
        <dbReference type="Proteomes" id="UP000268623"/>
    </source>
</evidence>
<comment type="caution">
    <text evidence="1">The sequence shown here is derived from an EMBL/GenBank/DDBJ whole genome shotgun (WGS) entry which is preliminary data.</text>
</comment>
<dbReference type="SUPFAM" id="SSF53474">
    <property type="entry name" value="alpha/beta-Hydrolases"/>
    <property type="match status" value="1"/>
</dbReference>
<dbReference type="Pfam" id="PF01674">
    <property type="entry name" value="Lipase_2"/>
    <property type="match status" value="1"/>
</dbReference>
<dbReference type="InterPro" id="IPR029058">
    <property type="entry name" value="AB_hydrolase_fold"/>
</dbReference>
<sequence>MSIDNYNKIVVTIHGIRTTGVWQKEITPALASHGLIPYHINYGYFWATLFFFRPFRESQIEAIRRELINLRKDTGASRISIIAHSFGTFIAMEALRRDNGELKYDRVVLTGSILPRNFDWRTLFDRELVTAVFSVRATSDWVVSLAAFLSGSSGGRDRSGATAGRFSRAAHWLTGLNAGDSGRRRFDFVGARLLDEEIEGHHSIAHDRVRFGKWARFISYPRLPDDILRTLKRKLDALRLVAAKVLRAPADVIRINYFSLHRGVLKMVPGAFDNMTYVPEFELEIDLGQGSTGKAFTSGEPFFVVKDEAAWSGDQLPSSELHKLHPDVSWILSFPIKCPKRQIVVGVINYDCLGGVPDAFRNPESVDAQAVILALKPITLKLVGPCLEAAFLGEYLPEISI</sequence>
<dbReference type="AlphaFoldDB" id="A0A3M9XQ46"/>
<keyword evidence="2" id="KW-1185">Reference proteome</keyword>
<evidence type="ECO:0008006" key="3">
    <source>
        <dbReference type="Google" id="ProtNLM"/>
    </source>
</evidence>
<dbReference type="Proteomes" id="UP000268623">
    <property type="component" value="Unassembled WGS sequence"/>
</dbReference>
<dbReference type="InterPro" id="IPR002918">
    <property type="entry name" value="Lipase_EstA/Esterase_EstB"/>
</dbReference>
<gene>
    <name evidence="1" type="ORF">D1O30_09445</name>
</gene>
<protein>
    <recommendedName>
        <fullName evidence="3">Alpha/beta hydrolase</fullName>
    </recommendedName>
</protein>
<dbReference type="EMBL" id="QWDD01000001">
    <property type="protein sequence ID" value="RNJ49786.1"/>
    <property type="molecule type" value="Genomic_DNA"/>
</dbReference>